<comment type="caution">
    <text evidence="2">The sequence shown here is derived from an EMBL/GenBank/DDBJ whole genome shotgun (WGS) entry which is preliminary data.</text>
</comment>
<organism evidence="2 3">
    <name type="scientific">Seonamhaeicola algicola</name>
    <dbReference type="NCBI Taxonomy" id="1719036"/>
    <lineage>
        <taxon>Bacteria</taxon>
        <taxon>Pseudomonadati</taxon>
        <taxon>Bacteroidota</taxon>
        <taxon>Flavobacteriia</taxon>
        <taxon>Flavobacteriales</taxon>
        <taxon>Flavobacteriaceae</taxon>
    </lineage>
</organism>
<keyword evidence="1" id="KW-1133">Transmembrane helix</keyword>
<keyword evidence="3" id="KW-1185">Reference proteome</keyword>
<reference evidence="3" key="1">
    <citation type="submission" date="2019-08" db="EMBL/GenBank/DDBJ databases">
        <title>Seonamhaeicola sediminis sp. nov., isolated from marine sediment.</title>
        <authorList>
            <person name="Cao W.R."/>
        </authorList>
    </citation>
    <scope>NUCLEOTIDE SEQUENCE [LARGE SCALE GENOMIC DNA]</scope>
    <source>
        <strain evidence="3">Gy8</strain>
    </source>
</reference>
<dbReference type="Proteomes" id="UP000321790">
    <property type="component" value="Unassembled WGS sequence"/>
</dbReference>
<protein>
    <submittedName>
        <fullName evidence="2">FeoB-associated Cys-rich membrane protein</fullName>
    </submittedName>
</protein>
<evidence type="ECO:0000256" key="1">
    <source>
        <dbReference type="SAM" id="Phobius"/>
    </source>
</evidence>
<sequence length="45" mass="4949">MNTLIQNILVFSTVAIAFVFLVKKFMPKKTKTNKGCGTNSNCGCH</sequence>
<proteinExistence type="predicted"/>
<feature type="transmembrane region" description="Helical" evidence="1">
    <location>
        <begin position="6"/>
        <end position="22"/>
    </location>
</feature>
<evidence type="ECO:0000313" key="3">
    <source>
        <dbReference type="Proteomes" id="UP000321790"/>
    </source>
</evidence>
<dbReference type="EMBL" id="VOSC01000012">
    <property type="protein sequence ID" value="TXE13112.1"/>
    <property type="molecule type" value="Genomic_DNA"/>
</dbReference>
<gene>
    <name evidence="2" type="ORF">FUA26_04770</name>
</gene>
<name>A0A5C7B5H4_9FLAO</name>
<keyword evidence="1" id="KW-0472">Membrane</keyword>
<evidence type="ECO:0000313" key="2">
    <source>
        <dbReference type="EMBL" id="TXE13112.1"/>
    </source>
</evidence>
<accession>A0A5C7B5H4</accession>
<keyword evidence="1" id="KW-0812">Transmembrane</keyword>
<dbReference type="AlphaFoldDB" id="A0A5C7B5H4"/>